<organism evidence="10 11">
    <name type="scientific">Segatella salivae DSM 15606</name>
    <dbReference type="NCBI Taxonomy" id="888832"/>
    <lineage>
        <taxon>Bacteria</taxon>
        <taxon>Pseudomonadati</taxon>
        <taxon>Bacteroidota</taxon>
        <taxon>Bacteroidia</taxon>
        <taxon>Bacteroidales</taxon>
        <taxon>Prevotellaceae</taxon>
        <taxon>Segatella</taxon>
    </lineage>
</organism>
<dbReference type="Pfam" id="PF13167">
    <property type="entry name" value="GTP-bdg_N"/>
    <property type="match status" value="1"/>
</dbReference>
<dbReference type="NCBIfam" id="TIGR03156">
    <property type="entry name" value="GTP_HflX"/>
    <property type="match status" value="1"/>
</dbReference>
<keyword evidence="3 6" id="KW-0547">Nucleotide-binding</keyword>
<feature type="binding site" evidence="7">
    <location>
        <begin position="268"/>
        <end position="271"/>
    </location>
    <ligand>
        <name>GTP</name>
        <dbReference type="ChEBI" id="CHEBI:37565"/>
    </ligand>
</feature>
<dbReference type="InterPro" id="IPR030394">
    <property type="entry name" value="G_HFLX_dom"/>
</dbReference>
<protein>
    <recommendedName>
        <fullName evidence="6">GTPase HflX</fullName>
    </recommendedName>
    <alternativeName>
        <fullName evidence="6">GTP-binding protein HflX</fullName>
    </alternativeName>
</protein>
<dbReference type="Pfam" id="PF01926">
    <property type="entry name" value="MMR_HSR1"/>
    <property type="match status" value="1"/>
</dbReference>
<comment type="similarity">
    <text evidence="6">Belongs to the TRAFAC class OBG-HflX-like GTPase superfamily. HflX GTPase family.</text>
</comment>
<evidence type="ECO:0000256" key="5">
    <source>
        <dbReference type="ARBA" id="ARBA00023134"/>
    </source>
</evidence>
<dbReference type="InterPro" id="IPR006073">
    <property type="entry name" value="GTP-bd"/>
</dbReference>
<keyword evidence="5 6" id="KW-0342">GTP-binding</keyword>
<dbReference type="PANTHER" id="PTHR10229">
    <property type="entry name" value="GTP-BINDING PROTEIN HFLX"/>
    <property type="match status" value="1"/>
</dbReference>
<evidence type="ECO:0000259" key="9">
    <source>
        <dbReference type="PROSITE" id="PS51705"/>
    </source>
</evidence>
<dbReference type="Gene3D" id="3.40.50.300">
    <property type="entry name" value="P-loop containing nucleotide triphosphate hydrolases"/>
    <property type="match status" value="1"/>
</dbReference>
<proteinExistence type="inferred from homology"/>
<dbReference type="GO" id="GO:0046872">
    <property type="term" value="F:metal ion binding"/>
    <property type="evidence" value="ECO:0007669"/>
    <property type="project" value="UniProtKB-KW"/>
</dbReference>
<dbReference type="GO" id="GO:0005525">
    <property type="term" value="F:GTP binding"/>
    <property type="evidence" value="ECO:0007669"/>
    <property type="project" value="UniProtKB-UniRule"/>
</dbReference>
<dbReference type="GO" id="GO:0043022">
    <property type="term" value="F:ribosome binding"/>
    <property type="evidence" value="ECO:0007669"/>
    <property type="project" value="TreeGrafter"/>
</dbReference>
<feature type="binding site" evidence="8">
    <location>
        <position position="249"/>
    </location>
    <ligand>
        <name>Mg(2+)</name>
        <dbReference type="ChEBI" id="CHEBI:18420"/>
    </ligand>
</feature>
<comment type="subcellular location">
    <subcellularLocation>
        <location evidence="6">Cytoplasm</location>
    </subcellularLocation>
    <text evidence="6">May associate with membranes.</text>
</comment>
<sequence length="415" mass="47433">MKEFVISEVKAETAILVGLITNTQSEAKTKEYLDELEFLADTAGAVTVKRFTQKANGPSSVTYVGKGKLEEIREYIEMCAENEDPIGMVIFDDELSAKQIRNIENELKVKILDRTSLILDIFAMRAQTANAKTQVELAQHRYMLPRLQRLWTHLERQGGGSGSGGGKGSVGLRGPGETQLEMDRRIILQRITLLKQRLEEIDKQKNTQRKNRGRMIRVALVGYTNVGKSTIMNLLSKSEVFAENKLFATLDTTVRKVVIDNLPFLLADTVGFIRKLPTDLVDSFKSTLDEVREADLLLHVVDISHPDFEEQIQVVEKTLSDLGCSEKPSMIIFNKIDNYHWIEKDEDDLTPETRENIALEDLEKTWMARLNDNCLFISAKAKINIDEFRRTLYTKVRELHVQKYPYNDFLYPEVE</sequence>
<dbReference type="RefSeq" id="WP_007134305.1">
    <property type="nucleotide sequence ID" value="NZ_GL629647.1"/>
</dbReference>
<dbReference type="InterPro" id="IPR005225">
    <property type="entry name" value="Small_GTP-bd"/>
</dbReference>
<keyword evidence="11" id="KW-1185">Reference proteome</keyword>
<dbReference type="InterPro" id="IPR016496">
    <property type="entry name" value="GTPase_HflX"/>
</dbReference>
<feature type="domain" description="Hflx-type G" evidence="9">
    <location>
        <begin position="216"/>
        <end position="400"/>
    </location>
</feature>
<dbReference type="GO" id="GO:0003924">
    <property type="term" value="F:GTPase activity"/>
    <property type="evidence" value="ECO:0007669"/>
    <property type="project" value="UniProtKB-UniRule"/>
</dbReference>
<evidence type="ECO:0000256" key="3">
    <source>
        <dbReference type="ARBA" id="ARBA00022741"/>
    </source>
</evidence>
<evidence type="ECO:0000256" key="4">
    <source>
        <dbReference type="ARBA" id="ARBA00022842"/>
    </source>
</evidence>
<dbReference type="GO" id="GO:0005737">
    <property type="term" value="C:cytoplasm"/>
    <property type="evidence" value="ECO:0007669"/>
    <property type="project" value="UniProtKB-SubCell"/>
</dbReference>
<comment type="function">
    <text evidence="6">GTPase that associates with the 50S ribosomal subunit and may have a role during protein synthesis or ribosome biogenesis.</text>
</comment>
<dbReference type="HAMAP" id="MF_00900">
    <property type="entry name" value="GTPase_HflX"/>
    <property type="match status" value="1"/>
</dbReference>
<dbReference type="Pfam" id="PF16360">
    <property type="entry name" value="GTP-bdg_M"/>
    <property type="match status" value="1"/>
</dbReference>
<feature type="binding site" evidence="7">
    <location>
        <begin position="222"/>
        <end position="229"/>
    </location>
    <ligand>
        <name>GTP</name>
        <dbReference type="ChEBI" id="CHEBI:37565"/>
    </ligand>
</feature>
<feature type="binding site" evidence="7">
    <location>
        <begin position="378"/>
        <end position="380"/>
    </location>
    <ligand>
        <name>GTP</name>
        <dbReference type="ChEBI" id="CHEBI:37565"/>
    </ligand>
</feature>
<keyword evidence="2 8" id="KW-0479">Metal-binding</keyword>
<reference evidence="10 11" key="1">
    <citation type="submission" date="2010-12" db="EMBL/GenBank/DDBJ databases">
        <authorList>
            <person name="Muzny D."/>
            <person name="Qin X."/>
            <person name="Deng J."/>
            <person name="Jiang H."/>
            <person name="Liu Y."/>
            <person name="Qu J."/>
            <person name="Song X.-Z."/>
            <person name="Zhang L."/>
            <person name="Thornton R."/>
            <person name="Coyle M."/>
            <person name="Francisco L."/>
            <person name="Jackson L."/>
            <person name="Javaid M."/>
            <person name="Korchina V."/>
            <person name="Kovar C."/>
            <person name="Mata R."/>
            <person name="Mathew T."/>
            <person name="Ngo R."/>
            <person name="Nguyen L."/>
            <person name="Nguyen N."/>
            <person name="Okwuonu G."/>
            <person name="Ongeri F."/>
            <person name="Pham C."/>
            <person name="Simmons D."/>
            <person name="Wilczek-Boney K."/>
            <person name="Hale W."/>
            <person name="Jakkamsetti A."/>
            <person name="Pham P."/>
            <person name="Ruth R."/>
            <person name="San Lucas F."/>
            <person name="Warren J."/>
            <person name="Zhang J."/>
            <person name="Zhao Z."/>
            <person name="Zhou C."/>
            <person name="Zhu D."/>
            <person name="Lee S."/>
            <person name="Bess C."/>
            <person name="Blankenburg K."/>
            <person name="Forbes L."/>
            <person name="Fu Q."/>
            <person name="Gubbala S."/>
            <person name="Hirani K."/>
            <person name="Jayaseelan J.C."/>
            <person name="Lara F."/>
            <person name="Munidasa M."/>
            <person name="Palculict T."/>
            <person name="Patil S."/>
            <person name="Pu L.-L."/>
            <person name="Saada N."/>
            <person name="Tang L."/>
            <person name="Weissenberger G."/>
            <person name="Zhu Y."/>
            <person name="Hemphill L."/>
            <person name="Shang Y."/>
            <person name="Youmans B."/>
            <person name="Ayvaz T."/>
            <person name="Ross M."/>
            <person name="Santibanez J."/>
            <person name="Aqrawi P."/>
            <person name="Gross S."/>
            <person name="Joshi V."/>
            <person name="Fowler G."/>
            <person name="Nazareth L."/>
            <person name="Reid J."/>
            <person name="Worley K."/>
            <person name="Petrosino J."/>
            <person name="Highlander S."/>
            <person name="Gibbs R."/>
        </authorList>
    </citation>
    <scope>NUCLEOTIDE SEQUENCE [LARGE SCALE GENOMIC DNA]</scope>
    <source>
        <strain evidence="10 11">DSM 15606</strain>
    </source>
</reference>
<feature type="binding site" evidence="7">
    <location>
        <begin position="334"/>
        <end position="337"/>
    </location>
    <ligand>
        <name>GTP</name>
        <dbReference type="ChEBI" id="CHEBI:37565"/>
    </ligand>
</feature>
<dbReference type="Proteomes" id="UP000003874">
    <property type="component" value="Unassembled WGS sequence"/>
</dbReference>
<name>E6MNG8_9BACT</name>
<dbReference type="InterPro" id="IPR032305">
    <property type="entry name" value="GTP-bd_M"/>
</dbReference>
<dbReference type="CDD" id="cd01878">
    <property type="entry name" value="HflX"/>
    <property type="match status" value="1"/>
</dbReference>
<evidence type="ECO:0000256" key="2">
    <source>
        <dbReference type="ARBA" id="ARBA00022723"/>
    </source>
</evidence>
<dbReference type="SUPFAM" id="SSF52540">
    <property type="entry name" value="P-loop containing nucleoside triphosphate hydrolases"/>
    <property type="match status" value="1"/>
</dbReference>
<dbReference type="Gene3D" id="3.40.50.11060">
    <property type="entry name" value="GTPase HflX, N-terminal domain"/>
    <property type="match status" value="1"/>
</dbReference>
<dbReference type="FunFam" id="3.40.50.300:FF:000955">
    <property type="entry name" value="GTPase HflX"/>
    <property type="match status" value="1"/>
</dbReference>
<dbReference type="HOGENOM" id="CLU_019597_2_1_10"/>
<feature type="binding site" evidence="8">
    <location>
        <position position="229"/>
    </location>
    <ligand>
        <name>Mg(2+)</name>
        <dbReference type="ChEBI" id="CHEBI:18420"/>
    </ligand>
</feature>
<dbReference type="PANTHER" id="PTHR10229:SF0">
    <property type="entry name" value="GTP-BINDING PROTEIN 6-RELATED"/>
    <property type="match status" value="1"/>
</dbReference>
<gene>
    <name evidence="6 10" type="primary">hflX</name>
    <name evidence="10" type="ORF">HMPREF9420_1036</name>
</gene>
<dbReference type="PIRSF" id="PIRSF006809">
    <property type="entry name" value="GTP-binding_hflX_prd"/>
    <property type="match status" value="1"/>
</dbReference>
<evidence type="ECO:0000256" key="1">
    <source>
        <dbReference type="ARBA" id="ARBA00022490"/>
    </source>
</evidence>
<dbReference type="EMBL" id="AEQO01000106">
    <property type="protein sequence ID" value="EFV04882.1"/>
    <property type="molecule type" value="Genomic_DNA"/>
</dbReference>
<comment type="cofactor">
    <cofactor evidence="8">
        <name>Mg(2+)</name>
        <dbReference type="ChEBI" id="CHEBI:18420"/>
    </cofactor>
</comment>
<accession>E6MNG8</accession>
<keyword evidence="4 8" id="KW-0460">Magnesium</keyword>
<dbReference type="InterPro" id="IPR042108">
    <property type="entry name" value="GTPase_HflX_N_sf"/>
</dbReference>
<evidence type="ECO:0000256" key="6">
    <source>
        <dbReference type="HAMAP-Rule" id="MF_00900"/>
    </source>
</evidence>
<dbReference type="FunFam" id="3.40.50.11060:FF:000001">
    <property type="entry name" value="GTPase HflX"/>
    <property type="match status" value="1"/>
</dbReference>
<dbReference type="STRING" id="888832.HMPREF9420_1036"/>
<dbReference type="PROSITE" id="PS51705">
    <property type="entry name" value="G_HFLX"/>
    <property type="match status" value="1"/>
</dbReference>
<dbReference type="Gene3D" id="6.10.250.2860">
    <property type="match status" value="1"/>
</dbReference>
<dbReference type="NCBIfam" id="TIGR00231">
    <property type="entry name" value="small_GTP"/>
    <property type="match status" value="1"/>
</dbReference>
<dbReference type="AlphaFoldDB" id="E6MNG8"/>
<keyword evidence="1 6" id="KW-0963">Cytoplasm</keyword>
<comment type="subunit">
    <text evidence="6">Monomer. Associates with the 50S ribosomal subunit.</text>
</comment>
<evidence type="ECO:0000256" key="7">
    <source>
        <dbReference type="PIRSR" id="PIRSR006809-1"/>
    </source>
</evidence>
<dbReference type="InterPro" id="IPR027417">
    <property type="entry name" value="P-loop_NTPase"/>
</dbReference>
<evidence type="ECO:0000313" key="11">
    <source>
        <dbReference type="Proteomes" id="UP000003874"/>
    </source>
</evidence>
<dbReference type="OrthoDB" id="9812272at2"/>
<dbReference type="eggNOG" id="COG2262">
    <property type="taxonomic scope" value="Bacteria"/>
</dbReference>
<dbReference type="PRINTS" id="PR00326">
    <property type="entry name" value="GTP1OBG"/>
</dbReference>
<feature type="binding site" evidence="7">
    <location>
        <begin position="247"/>
        <end position="251"/>
    </location>
    <ligand>
        <name>GTP</name>
        <dbReference type="ChEBI" id="CHEBI:37565"/>
    </ligand>
</feature>
<evidence type="ECO:0000313" key="10">
    <source>
        <dbReference type="EMBL" id="EFV04882.1"/>
    </source>
</evidence>
<dbReference type="InterPro" id="IPR025121">
    <property type="entry name" value="GTPase_HflX_N"/>
</dbReference>
<evidence type="ECO:0000256" key="8">
    <source>
        <dbReference type="PIRSR" id="PIRSR006809-2"/>
    </source>
</evidence>
<comment type="caution">
    <text evidence="10">The sequence shown here is derived from an EMBL/GenBank/DDBJ whole genome shotgun (WGS) entry which is preliminary data.</text>
</comment>